<dbReference type="SUPFAM" id="SSF52540">
    <property type="entry name" value="P-loop containing nucleoside triphosphate hydrolases"/>
    <property type="match status" value="1"/>
</dbReference>
<dbReference type="Proteomes" id="UP000275076">
    <property type="component" value="Unassembled WGS sequence"/>
</dbReference>
<accession>A0A428N8R9</accession>
<name>A0A428N8R9_9BACI</name>
<keyword evidence="2" id="KW-0813">Transport</keyword>
<dbReference type="InterPro" id="IPR027417">
    <property type="entry name" value="P-loop_NTPase"/>
</dbReference>
<dbReference type="InterPro" id="IPR003439">
    <property type="entry name" value="ABC_transporter-like_ATP-bd"/>
</dbReference>
<keyword evidence="3" id="KW-0547">Nucleotide-binding</keyword>
<comment type="similarity">
    <text evidence="1">Belongs to the ABC transporter superfamily.</text>
</comment>
<dbReference type="InterPro" id="IPR003593">
    <property type="entry name" value="AAA+_ATPase"/>
</dbReference>
<proteinExistence type="inferred from homology"/>
<dbReference type="EMBL" id="RBVX01000002">
    <property type="protein sequence ID" value="RSL34751.1"/>
    <property type="molecule type" value="Genomic_DNA"/>
</dbReference>
<comment type="caution">
    <text evidence="6">The sequence shown here is derived from an EMBL/GenBank/DDBJ whole genome shotgun (WGS) entry which is preliminary data.</text>
</comment>
<evidence type="ECO:0000313" key="6">
    <source>
        <dbReference type="EMBL" id="RSL34751.1"/>
    </source>
</evidence>
<evidence type="ECO:0000256" key="1">
    <source>
        <dbReference type="ARBA" id="ARBA00005417"/>
    </source>
</evidence>
<keyword evidence="4 6" id="KW-0067">ATP-binding</keyword>
<dbReference type="AlphaFoldDB" id="A0A428N8R9"/>
<evidence type="ECO:0000256" key="4">
    <source>
        <dbReference type="ARBA" id="ARBA00022840"/>
    </source>
</evidence>
<evidence type="ECO:0000313" key="7">
    <source>
        <dbReference type="Proteomes" id="UP000275076"/>
    </source>
</evidence>
<dbReference type="GO" id="GO:0005524">
    <property type="term" value="F:ATP binding"/>
    <property type="evidence" value="ECO:0007669"/>
    <property type="project" value="UniProtKB-KW"/>
</dbReference>
<evidence type="ECO:0000259" key="5">
    <source>
        <dbReference type="PROSITE" id="PS50893"/>
    </source>
</evidence>
<dbReference type="InterPro" id="IPR017871">
    <property type="entry name" value="ABC_transporter-like_CS"/>
</dbReference>
<dbReference type="PANTHER" id="PTHR43335">
    <property type="entry name" value="ABC TRANSPORTER, ATP-BINDING PROTEIN"/>
    <property type="match status" value="1"/>
</dbReference>
<dbReference type="Pfam" id="PF00005">
    <property type="entry name" value="ABC_tran"/>
    <property type="match status" value="1"/>
</dbReference>
<dbReference type="SMART" id="SM00382">
    <property type="entry name" value="AAA"/>
    <property type="match status" value="1"/>
</dbReference>
<evidence type="ECO:0000256" key="2">
    <source>
        <dbReference type="ARBA" id="ARBA00022448"/>
    </source>
</evidence>
<dbReference type="OrthoDB" id="9804819at2"/>
<dbReference type="PROSITE" id="PS00211">
    <property type="entry name" value="ABC_TRANSPORTER_1"/>
    <property type="match status" value="1"/>
</dbReference>
<protein>
    <submittedName>
        <fullName evidence="6">ABC transporter ATP-binding protein</fullName>
    </submittedName>
</protein>
<dbReference type="Gene3D" id="3.40.50.300">
    <property type="entry name" value="P-loop containing nucleotide triphosphate hydrolases"/>
    <property type="match status" value="1"/>
</dbReference>
<dbReference type="PANTHER" id="PTHR43335:SF4">
    <property type="entry name" value="ABC TRANSPORTER, ATP-BINDING PROTEIN"/>
    <property type="match status" value="1"/>
</dbReference>
<evidence type="ECO:0000256" key="3">
    <source>
        <dbReference type="ARBA" id="ARBA00022741"/>
    </source>
</evidence>
<feature type="domain" description="ABC transporter" evidence="5">
    <location>
        <begin position="7"/>
        <end position="235"/>
    </location>
</feature>
<organism evidence="6 7">
    <name type="scientific">Salibacterium salarium</name>
    <dbReference type="NCBI Taxonomy" id="284579"/>
    <lineage>
        <taxon>Bacteria</taxon>
        <taxon>Bacillati</taxon>
        <taxon>Bacillota</taxon>
        <taxon>Bacilli</taxon>
        <taxon>Bacillales</taxon>
        <taxon>Bacillaceae</taxon>
    </lineage>
</organism>
<sequence length="308" mass="34366">MRLGKIINTTGLTKKYNKENVVNEVNLSIDQGDIYGFLGPNGAGKTTTIRMLLGLIKPTEGQIDIFEKDLSANKISILRGVGSLVEHPSYYGNLTGLENLEAISRLLKLGDKNDITNILQTIGLTESKDKLVKKYSLGMKQRLGIGIALLGSPKLLILDEPTNGLDPSGIQEMRELITKLPEERGITVMVSSHLLSEVDQMANKVGIIHEGHLIYQNRIEELRRQSAPKIHLRVNDLGIAEIILKNEGWSTDINSEGIITLDESDDNKIAYIADKLIRQQIAVYRIQEKKRSLEEIFLDLTKKEEDIS</sequence>
<gene>
    <name evidence="6" type="ORF">D7Z54_02620</name>
</gene>
<reference evidence="6 7" key="1">
    <citation type="submission" date="2018-10" db="EMBL/GenBank/DDBJ databases">
        <title>Draft genome sequence of Bacillus salarius IM0101, isolated from a hypersaline soil in Inner Mongolia, China.</title>
        <authorList>
            <person name="Yamprayoonswat W."/>
            <person name="Boonvisut S."/>
            <person name="Jumpathong W."/>
            <person name="Sittihan S."/>
            <person name="Ruangsuj P."/>
            <person name="Wanthongcharoen S."/>
            <person name="Thongpramul N."/>
            <person name="Pimmason S."/>
            <person name="Yu B."/>
            <person name="Yasawong M."/>
        </authorList>
    </citation>
    <scope>NUCLEOTIDE SEQUENCE [LARGE SCALE GENOMIC DNA]</scope>
    <source>
        <strain evidence="6 7">IM0101</strain>
    </source>
</reference>
<dbReference type="PROSITE" id="PS50893">
    <property type="entry name" value="ABC_TRANSPORTER_2"/>
    <property type="match status" value="1"/>
</dbReference>
<keyword evidence="7" id="KW-1185">Reference proteome</keyword>
<dbReference type="GO" id="GO:0016887">
    <property type="term" value="F:ATP hydrolysis activity"/>
    <property type="evidence" value="ECO:0007669"/>
    <property type="project" value="InterPro"/>
</dbReference>